<dbReference type="EMBL" id="JAQOWY010000730">
    <property type="protein sequence ID" value="KAK1839028.1"/>
    <property type="molecule type" value="Genomic_DNA"/>
</dbReference>
<keyword evidence="2" id="KW-1185">Reference proteome</keyword>
<proteinExistence type="predicted"/>
<protein>
    <submittedName>
        <fullName evidence="1">Uncharacterized protein</fullName>
    </submittedName>
</protein>
<evidence type="ECO:0000313" key="1">
    <source>
        <dbReference type="EMBL" id="KAK1839028.1"/>
    </source>
</evidence>
<dbReference type="Proteomes" id="UP001243330">
    <property type="component" value="Unassembled WGS sequence"/>
</dbReference>
<reference evidence="1" key="1">
    <citation type="submission" date="2023-01" db="EMBL/GenBank/DDBJ databases">
        <title>Colletotrichum chrysophilum M932 genome sequence.</title>
        <authorList>
            <person name="Baroncelli R."/>
        </authorList>
    </citation>
    <scope>NUCLEOTIDE SEQUENCE</scope>
    <source>
        <strain evidence="1">M932</strain>
    </source>
</reference>
<evidence type="ECO:0000313" key="2">
    <source>
        <dbReference type="Proteomes" id="UP001243330"/>
    </source>
</evidence>
<sequence length="142" mass="15666">MGELLRRLWPCPETTQMNNLEAGPKLWKALGTYMELVCNYSKRQFPFEPDVLNGFAGIFAVLNEENFKGSIKNTTSYGIPSSIFIHALLWSPAARIPRRGTNFPTQNDFTTGNPAGLDSTAGRSGASRLVVVGYRLNLAVRA</sequence>
<dbReference type="AlphaFoldDB" id="A0AAD9E8Q9"/>
<name>A0AAD9E8Q9_9PEZI</name>
<gene>
    <name evidence="1" type="ORF">CCHR01_18353</name>
</gene>
<accession>A0AAD9E8Q9</accession>
<organism evidence="1 2">
    <name type="scientific">Colletotrichum chrysophilum</name>
    <dbReference type="NCBI Taxonomy" id="1836956"/>
    <lineage>
        <taxon>Eukaryota</taxon>
        <taxon>Fungi</taxon>
        <taxon>Dikarya</taxon>
        <taxon>Ascomycota</taxon>
        <taxon>Pezizomycotina</taxon>
        <taxon>Sordariomycetes</taxon>
        <taxon>Hypocreomycetidae</taxon>
        <taxon>Glomerellales</taxon>
        <taxon>Glomerellaceae</taxon>
        <taxon>Colletotrichum</taxon>
        <taxon>Colletotrichum gloeosporioides species complex</taxon>
    </lineage>
</organism>
<comment type="caution">
    <text evidence="1">The sequence shown here is derived from an EMBL/GenBank/DDBJ whole genome shotgun (WGS) entry which is preliminary data.</text>
</comment>